<proteinExistence type="predicted"/>
<dbReference type="SMART" id="SM00271">
    <property type="entry name" value="DnaJ"/>
    <property type="match status" value="1"/>
</dbReference>
<keyword evidence="1" id="KW-1133">Transmembrane helix</keyword>
<dbReference type="GeneID" id="24425348"/>
<dbReference type="PRINTS" id="PR00625">
    <property type="entry name" value="JDOMAIN"/>
</dbReference>
<dbReference type="Proteomes" id="UP000002899">
    <property type="component" value="Chromosome III"/>
</dbReference>
<evidence type="ECO:0000313" key="3">
    <source>
        <dbReference type="EMBL" id="SJK86576.1"/>
    </source>
</evidence>
<keyword evidence="1" id="KW-0472">Membrane</keyword>
<dbReference type="RefSeq" id="XP_021338717.1">
    <property type="nucleotide sequence ID" value="XM_021482168.1"/>
</dbReference>
<feature type="domain" description="J" evidence="2">
    <location>
        <begin position="3"/>
        <end position="67"/>
    </location>
</feature>
<dbReference type="InterPro" id="IPR018253">
    <property type="entry name" value="DnaJ_domain_CS"/>
</dbReference>
<dbReference type="Pfam" id="PF00226">
    <property type="entry name" value="DnaJ"/>
    <property type="match status" value="1"/>
</dbReference>
<organism evidence="3 4">
    <name type="scientific">Babesia microti (strain RI)</name>
    <dbReference type="NCBI Taxonomy" id="1133968"/>
    <lineage>
        <taxon>Eukaryota</taxon>
        <taxon>Sar</taxon>
        <taxon>Alveolata</taxon>
        <taxon>Apicomplexa</taxon>
        <taxon>Aconoidasida</taxon>
        <taxon>Piroplasmida</taxon>
        <taxon>Babesiidae</taxon>
        <taxon>Babesia</taxon>
    </lineage>
</organism>
<dbReference type="PANTHER" id="PTHR44825">
    <property type="match status" value="1"/>
</dbReference>
<keyword evidence="4" id="KW-1185">Reference proteome</keyword>
<dbReference type="AlphaFoldDB" id="A0A1R4AC49"/>
<feature type="transmembrane region" description="Helical" evidence="1">
    <location>
        <begin position="160"/>
        <end position="184"/>
    </location>
</feature>
<gene>
    <name evidence="3" type="ORF">BMR1_03g03510</name>
</gene>
<dbReference type="PROSITE" id="PS50076">
    <property type="entry name" value="DNAJ_2"/>
    <property type="match status" value="1"/>
</dbReference>
<dbReference type="Gene3D" id="1.10.287.110">
    <property type="entry name" value="DnaJ domain"/>
    <property type="match status" value="1"/>
</dbReference>
<dbReference type="SUPFAM" id="SSF46565">
    <property type="entry name" value="Chaperone J-domain"/>
    <property type="match status" value="1"/>
</dbReference>
<reference evidence="3 4" key="1">
    <citation type="journal article" date="2012" name="Nucleic Acids Res.">
        <title>Sequencing of the smallest Apicomplexan genome from the human pathogen Babesia microti.</title>
        <authorList>
            <person name="Cornillot E."/>
            <person name="Hadj-Kaddour K."/>
            <person name="Dassouli A."/>
            <person name="Noel B."/>
            <person name="Ranwez V."/>
            <person name="Vacherie B."/>
            <person name="Augagneur Y."/>
            <person name="Bres V."/>
            <person name="Duclos A."/>
            <person name="Randazzo S."/>
            <person name="Carcy B."/>
            <person name="Debierre-Grockiego F."/>
            <person name="Delbecq S."/>
            <person name="Moubri-Menage K."/>
            <person name="Shams-Eldin H."/>
            <person name="Usmani-Brown S."/>
            <person name="Bringaud F."/>
            <person name="Wincker P."/>
            <person name="Vivares C.P."/>
            <person name="Schwarz R.T."/>
            <person name="Schetters T.P."/>
            <person name="Krause P.J."/>
            <person name="Gorenflot A."/>
            <person name="Berry V."/>
            <person name="Barbe V."/>
            <person name="Ben Mamoun C."/>
        </authorList>
    </citation>
    <scope>NUCLEOTIDE SEQUENCE [LARGE SCALE GENOMIC DNA]</scope>
    <source>
        <strain evidence="3 4">RI</strain>
    </source>
</reference>
<dbReference type="InterPro" id="IPR052763">
    <property type="entry name" value="DnaJ_C4"/>
</dbReference>
<dbReference type="EMBL" id="LN871598">
    <property type="protein sequence ID" value="SJK86576.1"/>
    <property type="molecule type" value="Genomic_DNA"/>
</dbReference>
<accession>A0A1R4AC49</accession>
<evidence type="ECO:0000256" key="1">
    <source>
        <dbReference type="SAM" id="Phobius"/>
    </source>
</evidence>
<dbReference type="InterPro" id="IPR001623">
    <property type="entry name" value="DnaJ_domain"/>
</dbReference>
<evidence type="ECO:0000259" key="2">
    <source>
        <dbReference type="PROSITE" id="PS50076"/>
    </source>
</evidence>
<reference evidence="3 4" key="2">
    <citation type="journal article" date="2013" name="PLoS ONE">
        <title>Whole genome mapping and re-organization of the nuclear and mitochondrial genomes of Babesia microti isolates.</title>
        <authorList>
            <person name="Cornillot E."/>
            <person name="Dassouli A."/>
            <person name="Garg A."/>
            <person name="Pachikara N."/>
            <person name="Randazzo S."/>
            <person name="Depoix D."/>
            <person name="Carcy B."/>
            <person name="Delbecq S."/>
            <person name="Frutos R."/>
            <person name="Silva J.C."/>
            <person name="Sutton R."/>
            <person name="Krause P.J."/>
            <person name="Mamoun C.B."/>
        </authorList>
    </citation>
    <scope>NUCLEOTIDE SEQUENCE [LARGE SCALE GENOMIC DNA]</scope>
    <source>
        <strain evidence="3 4">RI</strain>
    </source>
</reference>
<dbReference type="PROSITE" id="PS00636">
    <property type="entry name" value="DNAJ_1"/>
    <property type="match status" value="1"/>
</dbReference>
<keyword evidence="1" id="KW-0812">Transmembrane</keyword>
<dbReference type="OrthoDB" id="10250354at2759"/>
<reference evidence="3 4" key="3">
    <citation type="journal article" date="2016" name="Sci. Rep.">
        <title>Genome-wide diversity and gene expression profiling of Babesia microti isolates identify polymorphic genes that mediate host-pathogen interactions.</title>
        <authorList>
            <person name="Silva J.C."/>
            <person name="Cornillot E."/>
            <person name="McCracken C."/>
            <person name="Usmani-Brown S."/>
            <person name="Dwivedi A."/>
            <person name="Ifeonu O.O."/>
            <person name="Crabtree J."/>
            <person name="Gotia H.T."/>
            <person name="Virji A.Z."/>
            <person name="Reynes C."/>
            <person name="Colinge J."/>
            <person name="Kumar V."/>
            <person name="Lawres L."/>
            <person name="Pazzi J.E."/>
            <person name="Pablo J.V."/>
            <person name="Hung C."/>
            <person name="Brancato J."/>
            <person name="Kumari P."/>
            <person name="Orvis J."/>
            <person name="Tretina K."/>
            <person name="Chibucos M."/>
            <person name="Ott S."/>
            <person name="Sadzewicz L."/>
            <person name="Sengamalay N."/>
            <person name="Shetty A.C."/>
            <person name="Su Q."/>
            <person name="Tallon L."/>
            <person name="Fraser C.M."/>
            <person name="Frutos R."/>
            <person name="Molina D.M."/>
            <person name="Krause P.J."/>
            <person name="Ben Mamoun C."/>
        </authorList>
    </citation>
    <scope>NUCLEOTIDE SEQUENCE [LARGE SCALE GENOMIC DNA]</scope>
    <source>
        <strain evidence="3 4">RI</strain>
    </source>
</reference>
<protein>
    <submittedName>
        <fullName evidence="3">Chaperone protein DnaJ</fullName>
    </submittedName>
</protein>
<name>A0A1R4AC49_BABMR</name>
<dbReference type="CDD" id="cd06257">
    <property type="entry name" value="DnaJ"/>
    <property type="match status" value="1"/>
</dbReference>
<dbReference type="VEuPathDB" id="PiroplasmaDB:BMR1_03g03510"/>
<dbReference type="PANTHER" id="PTHR44825:SF1">
    <property type="entry name" value="DNAJ HOMOLOG SUBFAMILY C MEMBER 4"/>
    <property type="match status" value="1"/>
</dbReference>
<sequence>MSNYYKILGIAKNATRSEIRKAYLQKAKQYHPDLNHSPDSLPKFKQIQEAYQILYDQNSRSQYDSSLNNRSSNYGHSSYSSSGYSDNYGQYGTQHNSFKDQFRAETEHLHRQWRDMEQERLRRATEENFHSNNQQSLNEILNDIFKVLALNTFIGNRFKFFIYIILRMLPAMAMPLFFLLVLIGQFKSFDGERMTIVYDSYGRAYIMDSEGRRRRIPSLDKHL</sequence>
<dbReference type="InterPro" id="IPR036869">
    <property type="entry name" value="J_dom_sf"/>
</dbReference>
<dbReference type="KEGG" id="bmic:BMR1_03g03510"/>
<evidence type="ECO:0000313" key="4">
    <source>
        <dbReference type="Proteomes" id="UP000002899"/>
    </source>
</evidence>